<dbReference type="AlphaFoldDB" id="A0A8H5F9P9"/>
<feature type="region of interest" description="Disordered" evidence="1">
    <location>
        <begin position="227"/>
        <end position="247"/>
    </location>
</feature>
<evidence type="ECO:0000256" key="1">
    <source>
        <dbReference type="SAM" id="MobiDB-lite"/>
    </source>
</evidence>
<comment type="caution">
    <text evidence="2">The sequence shown here is derived from an EMBL/GenBank/DDBJ whole genome shotgun (WGS) entry which is preliminary data.</text>
</comment>
<feature type="compositionally biased region" description="Basic and acidic residues" evidence="1">
    <location>
        <begin position="233"/>
        <end position="247"/>
    </location>
</feature>
<sequence length="247" mass="27143">MRNEALRGVFYIRRAHLVDSRAHVHGHSVAPPLSLRSALLAPPSSHIRGHVSLRVPCALRWEANGHKVQAKPYHRDQPRPCNGRWRAFSVQGDELSGTKGRVARRAVTGWNDDRGREYASTGSAVCTGRCQTRPRYVRLRRPIARVSNVEGKGWMWMPARARCENSIAPLSHSSSSTMAPSTDLGIPPSHDADVGYTVLGTMTSPRTSTSAVSTTHIANAIGAETTTNTANETPRRLMDHREVETDA</sequence>
<dbReference type="EMBL" id="JAACJJ010000004">
    <property type="protein sequence ID" value="KAF5328333.1"/>
    <property type="molecule type" value="Genomic_DNA"/>
</dbReference>
<dbReference type="Proteomes" id="UP000567179">
    <property type="component" value="Unassembled WGS sequence"/>
</dbReference>
<proteinExistence type="predicted"/>
<organism evidence="2 3">
    <name type="scientific">Psilocybe cf. subviscida</name>
    <dbReference type="NCBI Taxonomy" id="2480587"/>
    <lineage>
        <taxon>Eukaryota</taxon>
        <taxon>Fungi</taxon>
        <taxon>Dikarya</taxon>
        <taxon>Basidiomycota</taxon>
        <taxon>Agaricomycotina</taxon>
        <taxon>Agaricomycetes</taxon>
        <taxon>Agaricomycetidae</taxon>
        <taxon>Agaricales</taxon>
        <taxon>Agaricineae</taxon>
        <taxon>Strophariaceae</taxon>
        <taxon>Psilocybe</taxon>
    </lineage>
</organism>
<protein>
    <submittedName>
        <fullName evidence="2">Uncharacterized protein</fullName>
    </submittedName>
</protein>
<accession>A0A8H5F9P9</accession>
<evidence type="ECO:0000313" key="3">
    <source>
        <dbReference type="Proteomes" id="UP000567179"/>
    </source>
</evidence>
<gene>
    <name evidence="2" type="ORF">D9619_013359</name>
</gene>
<keyword evidence="3" id="KW-1185">Reference proteome</keyword>
<name>A0A8H5F9P9_9AGAR</name>
<evidence type="ECO:0000313" key="2">
    <source>
        <dbReference type="EMBL" id="KAF5328333.1"/>
    </source>
</evidence>
<reference evidence="2 3" key="1">
    <citation type="journal article" date="2020" name="ISME J.">
        <title>Uncovering the hidden diversity of litter-decomposition mechanisms in mushroom-forming fungi.</title>
        <authorList>
            <person name="Floudas D."/>
            <person name="Bentzer J."/>
            <person name="Ahren D."/>
            <person name="Johansson T."/>
            <person name="Persson P."/>
            <person name="Tunlid A."/>
        </authorList>
    </citation>
    <scope>NUCLEOTIDE SEQUENCE [LARGE SCALE GENOMIC DNA]</scope>
    <source>
        <strain evidence="2 3">CBS 101986</strain>
    </source>
</reference>